<reference evidence="1 2" key="2">
    <citation type="journal article" date="2022" name="Mol. Ecol. Resour.">
        <title>The genomes of chicory, endive, great burdock and yacon provide insights into Asteraceae paleo-polyploidization history and plant inulin production.</title>
        <authorList>
            <person name="Fan W."/>
            <person name="Wang S."/>
            <person name="Wang H."/>
            <person name="Wang A."/>
            <person name="Jiang F."/>
            <person name="Liu H."/>
            <person name="Zhao H."/>
            <person name="Xu D."/>
            <person name="Zhang Y."/>
        </authorList>
    </citation>
    <scope>NUCLEOTIDE SEQUENCE [LARGE SCALE GENOMIC DNA]</scope>
    <source>
        <strain evidence="2">cv. Punajuju</strain>
        <tissue evidence="1">Leaves</tissue>
    </source>
</reference>
<dbReference type="Proteomes" id="UP001055811">
    <property type="component" value="Linkage Group LG04"/>
</dbReference>
<keyword evidence="2" id="KW-1185">Reference proteome</keyword>
<protein>
    <submittedName>
        <fullName evidence="1">Uncharacterized protein</fullName>
    </submittedName>
</protein>
<name>A0ACB9DU25_CICIN</name>
<dbReference type="EMBL" id="CM042012">
    <property type="protein sequence ID" value="KAI3749956.1"/>
    <property type="molecule type" value="Genomic_DNA"/>
</dbReference>
<evidence type="ECO:0000313" key="2">
    <source>
        <dbReference type="Proteomes" id="UP001055811"/>
    </source>
</evidence>
<proteinExistence type="predicted"/>
<evidence type="ECO:0000313" key="1">
    <source>
        <dbReference type="EMBL" id="KAI3749956.1"/>
    </source>
</evidence>
<comment type="caution">
    <text evidence="1">The sequence shown here is derived from an EMBL/GenBank/DDBJ whole genome shotgun (WGS) entry which is preliminary data.</text>
</comment>
<organism evidence="1 2">
    <name type="scientific">Cichorium intybus</name>
    <name type="common">Chicory</name>
    <dbReference type="NCBI Taxonomy" id="13427"/>
    <lineage>
        <taxon>Eukaryota</taxon>
        <taxon>Viridiplantae</taxon>
        <taxon>Streptophyta</taxon>
        <taxon>Embryophyta</taxon>
        <taxon>Tracheophyta</taxon>
        <taxon>Spermatophyta</taxon>
        <taxon>Magnoliopsida</taxon>
        <taxon>eudicotyledons</taxon>
        <taxon>Gunneridae</taxon>
        <taxon>Pentapetalae</taxon>
        <taxon>asterids</taxon>
        <taxon>campanulids</taxon>
        <taxon>Asterales</taxon>
        <taxon>Asteraceae</taxon>
        <taxon>Cichorioideae</taxon>
        <taxon>Cichorieae</taxon>
        <taxon>Cichoriinae</taxon>
        <taxon>Cichorium</taxon>
    </lineage>
</organism>
<sequence length="92" mass="10060">MGTTTLPGTTRSLVRVPSSSIREDPEGPGLQPVNRMSEGIETHRIGGGLFRLKLLKAIMEEKDEASDLSAPSAHIYFISEHTHLLHIRLVTG</sequence>
<gene>
    <name evidence="1" type="ORF">L2E82_20577</name>
</gene>
<reference evidence="2" key="1">
    <citation type="journal article" date="2022" name="Mol. Ecol. Resour.">
        <title>The genomes of chicory, endive, great burdock and yacon provide insights into Asteraceae palaeo-polyploidization history and plant inulin production.</title>
        <authorList>
            <person name="Fan W."/>
            <person name="Wang S."/>
            <person name="Wang H."/>
            <person name="Wang A."/>
            <person name="Jiang F."/>
            <person name="Liu H."/>
            <person name="Zhao H."/>
            <person name="Xu D."/>
            <person name="Zhang Y."/>
        </authorList>
    </citation>
    <scope>NUCLEOTIDE SEQUENCE [LARGE SCALE GENOMIC DNA]</scope>
    <source>
        <strain evidence="2">cv. Punajuju</strain>
    </source>
</reference>
<accession>A0ACB9DU25</accession>